<dbReference type="SUPFAM" id="SSF46785">
    <property type="entry name" value="Winged helix' DNA-binding domain"/>
    <property type="match status" value="1"/>
</dbReference>
<keyword evidence="1" id="KW-0805">Transcription regulation</keyword>
<proteinExistence type="predicted"/>
<dbReference type="PANTHER" id="PTHR38445">
    <property type="entry name" value="HTH-TYPE TRANSCRIPTIONAL REPRESSOR YTRA"/>
    <property type="match status" value="1"/>
</dbReference>
<comment type="caution">
    <text evidence="5">The sequence shown here is derived from an EMBL/GenBank/DDBJ whole genome shotgun (WGS) entry which is preliminary data.</text>
</comment>
<protein>
    <submittedName>
        <fullName evidence="5">GntR family transcriptional regulator</fullName>
    </submittedName>
</protein>
<dbReference type="InterPro" id="IPR036390">
    <property type="entry name" value="WH_DNA-bd_sf"/>
</dbReference>
<keyword evidence="3" id="KW-0804">Transcription</keyword>
<dbReference type="CDD" id="cd07377">
    <property type="entry name" value="WHTH_GntR"/>
    <property type="match status" value="1"/>
</dbReference>
<sequence length="126" mass="14283">MLMTLEFDSEVPIYLQIKKNIIEGIAKGLIKDGDRLPAVRELASEIEVNLHTVNKAYNLLKEEGYVSVDRRIGVLVNIKKAKDDEKFIESYKEKINEVVAEGMAKGLKRDEMVSLLNTILDGYEGR</sequence>
<name>A0ABS7L3C8_CLOSR</name>
<organism evidence="5 6">
    <name type="scientific">Clostridium sardiniense</name>
    <name type="common">Clostridium absonum</name>
    <dbReference type="NCBI Taxonomy" id="29369"/>
    <lineage>
        <taxon>Bacteria</taxon>
        <taxon>Bacillati</taxon>
        <taxon>Bacillota</taxon>
        <taxon>Clostridia</taxon>
        <taxon>Eubacteriales</taxon>
        <taxon>Clostridiaceae</taxon>
        <taxon>Clostridium</taxon>
    </lineage>
</organism>
<reference evidence="5 6" key="1">
    <citation type="journal article" date="2021" name="Cell Host Microbe">
        <title>in vivo commensal control of Clostridioides difficile virulence.</title>
        <authorList>
            <person name="Girinathan B.P."/>
            <person name="Dibenedetto N."/>
            <person name="Worley J.N."/>
            <person name="Peltier J."/>
            <person name="Arrieta-Ortiz M.L."/>
            <person name="Rupa Christinal Immanuel S."/>
            <person name="Lavin R."/>
            <person name="Delaney M.L."/>
            <person name="Cummins C."/>
            <person name="Hoffmann M."/>
            <person name="Luo Y."/>
            <person name="Gonzalez-Escalona N."/>
            <person name="Allard M."/>
            <person name="Onderdonk A.B."/>
            <person name="Gerber G.K."/>
            <person name="Sonenshein A.L."/>
            <person name="Baliga N."/>
            <person name="Dupuy B."/>
            <person name="Bry L."/>
        </authorList>
    </citation>
    <scope>NUCLEOTIDE SEQUENCE [LARGE SCALE GENOMIC DNA]</scope>
    <source>
        <strain evidence="5 6">DSM 599</strain>
    </source>
</reference>
<evidence type="ECO:0000313" key="6">
    <source>
        <dbReference type="Proteomes" id="UP001299068"/>
    </source>
</evidence>
<keyword evidence="2" id="KW-0238">DNA-binding</keyword>
<dbReference type="Pfam" id="PF00392">
    <property type="entry name" value="GntR"/>
    <property type="match status" value="1"/>
</dbReference>
<evidence type="ECO:0000256" key="1">
    <source>
        <dbReference type="ARBA" id="ARBA00023015"/>
    </source>
</evidence>
<keyword evidence="6" id="KW-1185">Reference proteome</keyword>
<dbReference type="PANTHER" id="PTHR38445:SF12">
    <property type="entry name" value="GNTR-FAMILY TRANSCRIPTIONAL REGULATOR"/>
    <property type="match status" value="1"/>
</dbReference>
<dbReference type="Gene3D" id="1.10.10.10">
    <property type="entry name" value="Winged helix-like DNA-binding domain superfamily/Winged helix DNA-binding domain"/>
    <property type="match status" value="1"/>
</dbReference>
<dbReference type="SMART" id="SM00345">
    <property type="entry name" value="HTH_GNTR"/>
    <property type="match status" value="1"/>
</dbReference>
<dbReference type="EMBL" id="JAIKTU010000022">
    <property type="protein sequence ID" value="MBY0757342.1"/>
    <property type="molecule type" value="Genomic_DNA"/>
</dbReference>
<dbReference type="InterPro" id="IPR000524">
    <property type="entry name" value="Tscrpt_reg_HTH_GntR"/>
</dbReference>
<evidence type="ECO:0000256" key="3">
    <source>
        <dbReference type="ARBA" id="ARBA00023163"/>
    </source>
</evidence>
<dbReference type="Proteomes" id="UP001299068">
    <property type="component" value="Unassembled WGS sequence"/>
</dbReference>
<gene>
    <name evidence="5" type="ORF">K5V21_18100</name>
</gene>
<evidence type="ECO:0000259" key="4">
    <source>
        <dbReference type="PROSITE" id="PS50949"/>
    </source>
</evidence>
<feature type="domain" description="HTH gntR-type" evidence="4">
    <location>
        <begin position="11"/>
        <end position="79"/>
    </location>
</feature>
<accession>A0ABS7L3C8</accession>
<dbReference type="PROSITE" id="PS50949">
    <property type="entry name" value="HTH_GNTR"/>
    <property type="match status" value="1"/>
</dbReference>
<evidence type="ECO:0000313" key="5">
    <source>
        <dbReference type="EMBL" id="MBY0757342.1"/>
    </source>
</evidence>
<evidence type="ECO:0000256" key="2">
    <source>
        <dbReference type="ARBA" id="ARBA00023125"/>
    </source>
</evidence>
<dbReference type="InterPro" id="IPR036388">
    <property type="entry name" value="WH-like_DNA-bd_sf"/>
</dbReference>